<dbReference type="GeneID" id="134284110"/>
<organism evidence="3 4">
    <name type="scientific">Aedes albopictus</name>
    <name type="common">Asian tiger mosquito</name>
    <name type="synonym">Stegomyia albopicta</name>
    <dbReference type="NCBI Taxonomy" id="7160"/>
    <lineage>
        <taxon>Eukaryota</taxon>
        <taxon>Metazoa</taxon>
        <taxon>Ecdysozoa</taxon>
        <taxon>Arthropoda</taxon>
        <taxon>Hexapoda</taxon>
        <taxon>Insecta</taxon>
        <taxon>Pterygota</taxon>
        <taxon>Neoptera</taxon>
        <taxon>Endopterygota</taxon>
        <taxon>Diptera</taxon>
        <taxon>Nematocera</taxon>
        <taxon>Culicoidea</taxon>
        <taxon>Culicidae</taxon>
        <taxon>Culicinae</taxon>
        <taxon>Aedini</taxon>
        <taxon>Aedes</taxon>
        <taxon>Stegomyia</taxon>
    </lineage>
</organism>
<feature type="domain" description="Reverse transcriptase Ty1/copia-type" evidence="2">
    <location>
        <begin position="35"/>
        <end position="122"/>
    </location>
</feature>
<feature type="region of interest" description="Disordered" evidence="1">
    <location>
        <begin position="1"/>
        <end position="22"/>
    </location>
</feature>
<evidence type="ECO:0000256" key="1">
    <source>
        <dbReference type="SAM" id="MobiDB-lite"/>
    </source>
</evidence>
<reference evidence="3" key="2">
    <citation type="submission" date="2025-05" db="UniProtKB">
        <authorList>
            <consortium name="EnsemblMetazoa"/>
        </authorList>
    </citation>
    <scope>IDENTIFICATION</scope>
    <source>
        <strain evidence="3">Foshan</strain>
    </source>
</reference>
<name>A0ABM1Y8Y5_AEDAL</name>
<protein>
    <recommendedName>
        <fullName evidence="2">Reverse transcriptase Ty1/copia-type domain-containing protein</fullName>
    </recommendedName>
</protein>
<sequence>MEKNWKRVVSMGGRSSDRDESSRKLDEVIVKNGFKAGNGKAKVLLLVVDDRLHASIDRTDIKMIEKHLNAELELSNLREVHHVLGIEVGRHGGVFKISLGNYYINRLLKSHGMEEGNPAKLPKYLGYFKQAVFGKPFDDPTIYRSVVGALLYMAVVTRSDIAASAAISRRRFSAPSDAEWMAAKGVMRFLKKTRNYYLQ</sequence>
<dbReference type="EnsemblMetazoa" id="AALFPA23_006896.R9081">
    <property type="protein sequence ID" value="AALFPA23_006896.P9081"/>
    <property type="gene ID" value="AALFPA23_006896"/>
</dbReference>
<accession>A0ABM1Y8Y5</accession>
<dbReference type="InterPro" id="IPR013103">
    <property type="entry name" value="RVT_2"/>
</dbReference>
<keyword evidence="4" id="KW-1185">Reference proteome</keyword>
<dbReference type="RefSeq" id="XP_062698401.1">
    <property type="nucleotide sequence ID" value="XM_062842417.1"/>
</dbReference>
<dbReference type="Proteomes" id="UP000069940">
    <property type="component" value="Unassembled WGS sequence"/>
</dbReference>
<proteinExistence type="predicted"/>
<evidence type="ECO:0000313" key="4">
    <source>
        <dbReference type="Proteomes" id="UP000069940"/>
    </source>
</evidence>
<evidence type="ECO:0000313" key="3">
    <source>
        <dbReference type="EnsemblMetazoa" id="AALFPA23_006896.P9081"/>
    </source>
</evidence>
<dbReference type="Pfam" id="PF07727">
    <property type="entry name" value="RVT_2"/>
    <property type="match status" value="1"/>
</dbReference>
<evidence type="ECO:0000259" key="2">
    <source>
        <dbReference type="Pfam" id="PF07727"/>
    </source>
</evidence>
<reference evidence="4" key="1">
    <citation type="journal article" date="2015" name="Proc. Natl. Acad. Sci. U.S.A.">
        <title>Genome sequence of the Asian Tiger mosquito, Aedes albopictus, reveals insights into its biology, genetics, and evolution.</title>
        <authorList>
            <person name="Chen X.G."/>
            <person name="Jiang X."/>
            <person name="Gu J."/>
            <person name="Xu M."/>
            <person name="Wu Y."/>
            <person name="Deng Y."/>
            <person name="Zhang C."/>
            <person name="Bonizzoni M."/>
            <person name="Dermauw W."/>
            <person name="Vontas J."/>
            <person name="Armbruster P."/>
            <person name="Huang X."/>
            <person name="Yang Y."/>
            <person name="Zhang H."/>
            <person name="He W."/>
            <person name="Peng H."/>
            <person name="Liu Y."/>
            <person name="Wu K."/>
            <person name="Chen J."/>
            <person name="Lirakis M."/>
            <person name="Topalis P."/>
            <person name="Van Leeuwen T."/>
            <person name="Hall A.B."/>
            <person name="Jiang X."/>
            <person name="Thorpe C."/>
            <person name="Mueller R.L."/>
            <person name="Sun C."/>
            <person name="Waterhouse R.M."/>
            <person name="Yan G."/>
            <person name="Tu Z.J."/>
            <person name="Fang X."/>
            <person name="James A.A."/>
        </authorList>
    </citation>
    <scope>NUCLEOTIDE SEQUENCE [LARGE SCALE GENOMIC DNA]</scope>
    <source>
        <strain evidence="4">Foshan</strain>
    </source>
</reference>